<protein>
    <recommendedName>
        <fullName evidence="3">Type II secretion system protein GspG C-terminal domain-containing protein</fullName>
    </recommendedName>
</protein>
<evidence type="ECO:0000313" key="1">
    <source>
        <dbReference type="EMBL" id="OGM05195.1"/>
    </source>
</evidence>
<evidence type="ECO:0000313" key="2">
    <source>
        <dbReference type="Proteomes" id="UP000178812"/>
    </source>
</evidence>
<sequence>MKSFKSKEILIVLVVLSVVFVLSFFNLRTALRRARDFQRKDDVNNIAKAVFLFKEDFGFYPPSASDGRIIACGEAKELPLDANANVKAITDAYVPCRWGWDGLADISDSSYAPYLERIPADPQNFHGASYRYSSTLSNFQIFASLESSDEDEYNASIAASGFICGSRICNYGRASPRVPLDKSLEEYENEIRTINNEQ</sequence>
<dbReference type="InterPro" id="IPR045584">
    <property type="entry name" value="Pilin-like"/>
</dbReference>
<dbReference type="Proteomes" id="UP000178812">
    <property type="component" value="Unassembled WGS sequence"/>
</dbReference>
<gene>
    <name evidence="1" type="ORF">A2125_01685</name>
</gene>
<dbReference type="EMBL" id="MGFM01000043">
    <property type="protein sequence ID" value="OGM05195.1"/>
    <property type="molecule type" value="Genomic_DNA"/>
</dbReference>
<evidence type="ECO:0008006" key="3">
    <source>
        <dbReference type="Google" id="ProtNLM"/>
    </source>
</evidence>
<dbReference type="AlphaFoldDB" id="A0A1F7WSX8"/>
<comment type="caution">
    <text evidence="1">The sequence shown here is derived from an EMBL/GenBank/DDBJ whole genome shotgun (WGS) entry which is preliminary data.</text>
</comment>
<proteinExistence type="predicted"/>
<name>A0A1F7WSX8_9BACT</name>
<organism evidence="1 2">
    <name type="scientific">Candidatus Woesebacteria bacterium GWB1_43_5</name>
    <dbReference type="NCBI Taxonomy" id="1802474"/>
    <lineage>
        <taxon>Bacteria</taxon>
        <taxon>Candidatus Woeseibacteriota</taxon>
    </lineage>
</organism>
<reference evidence="1 2" key="1">
    <citation type="journal article" date="2016" name="Nat. Commun.">
        <title>Thousands of microbial genomes shed light on interconnected biogeochemical processes in an aquifer system.</title>
        <authorList>
            <person name="Anantharaman K."/>
            <person name="Brown C.T."/>
            <person name="Hug L.A."/>
            <person name="Sharon I."/>
            <person name="Castelle C.J."/>
            <person name="Probst A.J."/>
            <person name="Thomas B.C."/>
            <person name="Singh A."/>
            <person name="Wilkins M.J."/>
            <person name="Karaoz U."/>
            <person name="Brodie E.L."/>
            <person name="Williams K.H."/>
            <person name="Hubbard S.S."/>
            <person name="Banfield J.F."/>
        </authorList>
    </citation>
    <scope>NUCLEOTIDE SEQUENCE [LARGE SCALE GENOMIC DNA]</scope>
</reference>
<dbReference type="SUPFAM" id="SSF54523">
    <property type="entry name" value="Pili subunits"/>
    <property type="match status" value="1"/>
</dbReference>
<accession>A0A1F7WSX8</accession>
<dbReference type="Gene3D" id="3.30.700.10">
    <property type="entry name" value="Glycoprotein, Type 4 Pilin"/>
    <property type="match status" value="1"/>
</dbReference>